<comment type="caution">
    <text evidence="1">The sequence shown here is derived from an EMBL/GenBank/DDBJ whole genome shotgun (WGS) entry which is preliminary data.</text>
</comment>
<dbReference type="InterPro" id="IPR008972">
    <property type="entry name" value="Cupredoxin"/>
</dbReference>
<dbReference type="InterPro" id="IPR052953">
    <property type="entry name" value="Ser-rich/MCO-related"/>
</dbReference>
<dbReference type="OrthoDB" id="2331100at2759"/>
<accession>A0A2T6ZSC0</accession>
<sequence>FLSLSTDAQQVLVVSVGREGEELALRFSPEVVYANVGDQVQFQFYPLNHSAVQANFERPCVPISNFTTGQGFFSGFRPLPLDTKTITTFTINITRADPIFFYCSQGRHCQRGFVGVINPTPQKSLEAFKASASLAPENLSPGETPSG</sequence>
<name>A0A2T6ZSC0_TUBBO</name>
<dbReference type="SUPFAM" id="SSF49503">
    <property type="entry name" value="Cupredoxins"/>
    <property type="match status" value="1"/>
</dbReference>
<evidence type="ECO:0008006" key="3">
    <source>
        <dbReference type="Google" id="ProtNLM"/>
    </source>
</evidence>
<protein>
    <recommendedName>
        <fullName evidence="3">Cupredoxin</fullName>
    </recommendedName>
</protein>
<dbReference type="CDD" id="cd00920">
    <property type="entry name" value="Cupredoxin"/>
    <property type="match status" value="1"/>
</dbReference>
<evidence type="ECO:0000313" key="2">
    <source>
        <dbReference type="Proteomes" id="UP000244722"/>
    </source>
</evidence>
<dbReference type="Gene3D" id="2.60.40.420">
    <property type="entry name" value="Cupredoxins - blue copper proteins"/>
    <property type="match status" value="1"/>
</dbReference>
<dbReference type="PANTHER" id="PTHR34883:SF17">
    <property type="entry name" value="CUPREDOXIN"/>
    <property type="match status" value="1"/>
</dbReference>
<dbReference type="EMBL" id="NESQ01000120">
    <property type="protein sequence ID" value="PUU78392.1"/>
    <property type="molecule type" value="Genomic_DNA"/>
</dbReference>
<gene>
    <name evidence="1" type="ORF">B9Z19DRAFT_911434</name>
</gene>
<feature type="non-terminal residue" evidence="1">
    <location>
        <position position="1"/>
    </location>
</feature>
<dbReference type="AlphaFoldDB" id="A0A2T6ZSC0"/>
<evidence type="ECO:0000313" key="1">
    <source>
        <dbReference type="EMBL" id="PUU78392.1"/>
    </source>
</evidence>
<dbReference type="PANTHER" id="PTHR34883">
    <property type="entry name" value="SERINE-RICH PROTEIN, PUTATIVE-RELATED-RELATED"/>
    <property type="match status" value="1"/>
</dbReference>
<dbReference type="STRING" id="42251.A0A2T6ZSC0"/>
<organism evidence="1 2">
    <name type="scientific">Tuber borchii</name>
    <name type="common">White truffle</name>
    <dbReference type="NCBI Taxonomy" id="42251"/>
    <lineage>
        <taxon>Eukaryota</taxon>
        <taxon>Fungi</taxon>
        <taxon>Dikarya</taxon>
        <taxon>Ascomycota</taxon>
        <taxon>Pezizomycotina</taxon>
        <taxon>Pezizomycetes</taxon>
        <taxon>Pezizales</taxon>
        <taxon>Tuberaceae</taxon>
        <taxon>Tuber</taxon>
    </lineage>
</organism>
<feature type="non-terminal residue" evidence="1">
    <location>
        <position position="147"/>
    </location>
</feature>
<reference evidence="1 2" key="1">
    <citation type="submission" date="2017-04" db="EMBL/GenBank/DDBJ databases">
        <title>Draft genome sequence of Tuber borchii Vittad., a whitish edible truffle.</title>
        <authorList>
            <consortium name="DOE Joint Genome Institute"/>
            <person name="Murat C."/>
            <person name="Kuo A."/>
            <person name="Barry K.W."/>
            <person name="Clum A."/>
            <person name="Dockter R.B."/>
            <person name="Fauchery L."/>
            <person name="Iotti M."/>
            <person name="Kohler A."/>
            <person name="Labutti K."/>
            <person name="Lindquist E.A."/>
            <person name="Lipzen A."/>
            <person name="Ohm R.A."/>
            <person name="Wang M."/>
            <person name="Grigoriev I.V."/>
            <person name="Zambonelli A."/>
            <person name="Martin F.M."/>
        </authorList>
    </citation>
    <scope>NUCLEOTIDE SEQUENCE [LARGE SCALE GENOMIC DNA]</scope>
    <source>
        <strain evidence="1 2">Tbo3840</strain>
    </source>
</reference>
<keyword evidence="2" id="KW-1185">Reference proteome</keyword>
<proteinExistence type="predicted"/>
<dbReference type="Proteomes" id="UP000244722">
    <property type="component" value="Unassembled WGS sequence"/>
</dbReference>